<sequence length="258" mass="28593">MIPERKMKKLLLLSVLATSGLAQAAEAIPDVVKLFSEQQNIKIIKKIDAPGGAPAWLGQYQDMGVTLFLTPDGKHVISGYLYDEKGKNLSEGYFQKEIYAPMGREMWKQLNAAHPLKEGADNAPRKVFVFADPFCPYCKQFWSEAQPWVKAGKVQLNTLLVAFLNPNSGRNASAILNAKDPVSAWRDYELSGGKKLPKPQGTASRETVDILQKHQTLMDNLGANATPAIYYLNTDNELQQVVGMPDEKQLEAMFGPKP</sequence>
<gene>
    <name evidence="10" type="primary">dsbG</name>
    <name evidence="10" type="ORF">EcWSU1_02238</name>
</gene>
<proteinExistence type="inferred from homology"/>
<dbReference type="GO" id="GO:0042597">
    <property type="term" value="C:periplasmic space"/>
    <property type="evidence" value="ECO:0007669"/>
    <property type="project" value="UniProtKB-SubCell"/>
</dbReference>
<dbReference type="SUPFAM" id="SSF52833">
    <property type="entry name" value="Thioredoxin-like"/>
    <property type="match status" value="1"/>
</dbReference>
<dbReference type="Proteomes" id="UP000007838">
    <property type="component" value="Chromosome"/>
</dbReference>
<name>G8LQ25_9ENTR</name>
<feature type="chain" id="PRO_5010005784" description="Thiol:disulfide interchange protein" evidence="7">
    <location>
        <begin position="25"/>
        <end position="258"/>
    </location>
</feature>
<feature type="domain" description="Thioredoxin-like fold" evidence="9">
    <location>
        <begin position="122"/>
        <end position="253"/>
    </location>
</feature>
<dbReference type="InterPro" id="IPR033954">
    <property type="entry name" value="DiS-bond_Isoase_DsbC/G"/>
</dbReference>
<comment type="function">
    <text evidence="7">Required for disulfide bond formation in some periplasmic proteins. Acts by transferring its disulfide bond to other proteins and is reduced in the process.</text>
</comment>
<dbReference type="SUPFAM" id="SSF54423">
    <property type="entry name" value="DsbC/DsbG N-terminal domain-like"/>
    <property type="match status" value="1"/>
</dbReference>
<dbReference type="Pfam" id="PF10411">
    <property type="entry name" value="DsbC_N"/>
    <property type="match status" value="1"/>
</dbReference>
<evidence type="ECO:0000259" key="9">
    <source>
        <dbReference type="Pfam" id="PF13098"/>
    </source>
</evidence>
<dbReference type="InterPro" id="IPR051470">
    <property type="entry name" value="Thiol:disulfide_interchange"/>
</dbReference>
<evidence type="ECO:0000259" key="8">
    <source>
        <dbReference type="Pfam" id="PF10411"/>
    </source>
</evidence>
<dbReference type="InterPro" id="IPR036249">
    <property type="entry name" value="Thioredoxin-like_sf"/>
</dbReference>
<dbReference type="CDD" id="cd03020">
    <property type="entry name" value="DsbA_DsbC_DsbG"/>
    <property type="match status" value="1"/>
</dbReference>
<evidence type="ECO:0000256" key="6">
    <source>
        <dbReference type="ARBA" id="ARBA00023284"/>
    </source>
</evidence>
<dbReference type="Pfam" id="PF13098">
    <property type="entry name" value="Thioredoxin_2"/>
    <property type="match status" value="1"/>
</dbReference>
<evidence type="ECO:0000256" key="2">
    <source>
        <dbReference type="ARBA" id="ARBA00009813"/>
    </source>
</evidence>
<dbReference type="PANTHER" id="PTHR35272:SF4">
    <property type="entry name" value="THIOL:DISULFIDE INTERCHANGE PROTEIN DSBG"/>
    <property type="match status" value="1"/>
</dbReference>
<dbReference type="InterPro" id="IPR012336">
    <property type="entry name" value="Thioredoxin-like_fold"/>
</dbReference>
<keyword evidence="5" id="KW-1015">Disulfide bond</keyword>
<organism evidence="10 11">
    <name type="scientific">Enterobacter ludwigii</name>
    <dbReference type="NCBI Taxonomy" id="299767"/>
    <lineage>
        <taxon>Bacteria</taxon>
        <taxon>Pseudomonadati</taxon>
        <taxon>Pseudomonadota</taxon>
        <taxon>Gammaproteobacteria</taxon>
        <taxon>Enterobacterales</taxon>
        <taxon>Enterobacteriaceae</taxon>
        <taxon>Enterobacter</taxon>
        <taxon>Enterobacter cloacae complex</taxon>
    </lineage>
</organism>
<dbReference type="NCBIfam" id="NF008657">
    <property type="entry name" value="PRK11657.1"/>
    <property type="match status" value="1"/>
</dbReference>
<feature type="domain" description="Disulphide bond isomerase DsbC/G N-terminal" evidence="8">
    <location>
        <begin position="31"/>
        <end position="91"/>
    </location>
</feature>
<evidence type="ECO:0000256" key="1">
    <source>
        <dbReference type="ARBA" id="ARBA00004418"/>
    </source>
</evidence>
<evidence type="ECO:0000313" key="11">
    <source>
        <dbReference type="Proteomes" id="UP000007838"/>
    </source>
</evidence>
<feature type="signal peptide" evidence="7">
    <location>
        <begin position="1"/>
        <end position="24"/>
    </location>
</feature>
<dbReference type="AlphaFoldDB" id="G8LQ25"/>
<accession>G8LQ25</accession>
<dbReference type="InterPro" id="IPR009094">
    <property type="entry name" value="DiS-bond_isomerase_DsbC/G_N_sf"/>
</dbReference>
<evidence type="ECO:0000256" key="7">
    <source>
        <dbReference type="RuleBase" id="RU364038"/>
    </source>
</evidence>
<keyword evidence="3 7" id="KW-0732">Signal</keyword>
<protein>
    <recommendedName>
        <fullName evidence="7">Thiol:disulfide interchange protein</fullName>
    </recommendedName>
</protein>
<dbReference type="EMBL" id="CP002886">
    <property type="protein sequence ID" value="AEW73673.1"/>
    <property type="molecule type" value="Genomic_DNA"/>
</dbReference>
<dbReference type="KEGG" id="eec:EcWSU1_02238"/>
<dbReference type="PANTHER" id="PTHR35272">
    <property type="entry name" value="THIOL:DISULFIDE INTERCHANGE PROTEIN DSBC-RELATED"/>
    <property type="match status" value="1"/>
</dbReference>
<comment type="similarity">
    <text evidence="2 7">Belongs to the thioredoxin family. DsbC subfamily.</text>
</comment>
<dbReference type="HOGENOM" id="CLU_080090_0_0_6"/>
<dbReference type="Gene3D" id="3.10.450.70">
    <property type="entry name" value="Disulphide bond isomerase, DsbC/G, N-terminal"/>
    <property type="match status" value="1"/>
</dbReference>
<evidence type="ECO:0000256" key="5">
    <source>
        <dbReference type="ARBA" id="ARBA00023157"/>
    </source>
</evidence>
<comment type="subcellular location">
    <subcellularLocation>
        <location evidence="1 7">Periplasm</location>
    </subcellularLocation>
</comment>
<evidence type="ECO:0000313" key="10">
    <source>
        <dbReference type="EMBL" id="AEW73673.1"/>
    </source>
</evidence>
<evidence type="ECO:0000256" key="3">
    <source>
        <dbReference type="ARBA" id="ARBA00022729"/>
    </source>
</evidence>
<keyword evidence="4 7" id="KW-0574">Periplasm</keyword>
<keyword evidence="6 7" id="KW-0676">Redox-active center</keyword>
<dbReference type="InterPro" id="IPR018950">
    <property type="entry name" value="DiS-bond_isomerase_DsbC/G_N"/>
</dbReference>
<dbReference type="Gene3D" id="3.40.30.10">
    <property type="entry name" value="Glutaredoxin"/>
    <property type="match status" value="1"/>
</dbReference>
<evidence type="ECO:0000256" key="4">
    <source>
        <dbReference type="ARBA" id="ARBA00022764"/>
    </source>
</evidence>
<dbReference type="eggNOG" id="COG1651">
    <property type="taxonomic scope" value="Bacteria"/>
</dbReference>
<reference evidence="10 11" key="1">
    <citation type="journal article" date="2011" name="Stand. Genomic Sci.">
        <title>Complete genome of the onion pathogen Enterobacter cloacae EcWSU1.</title>
        <authorList>
            <person name="Humann J.L."/>
            <person name="Wildung M."/>
            <person name="Cheng C.H."/>
            <person name="Lee T."/>
            <person name="Stewart J.E."/>
            <person name="Drew J.C."/>
            <person name="Triplett E.W."/>
            <person name="Main D."/>
            <person name="Schroeder B.K."/>
        </authorList>
    </citation>
    <scope>NUCLEOTIDE SEQUENCE [LARGE SCALE GENOMIC DNA]</scope>
    <source>
        <strain evidence="10 11">EcWSU1</strain>
    </source>
</reference>